<proteinExistence type="inferred from homology"/>
<feature type="domain" description="DNA polymerase III delta N-terminal" evidence="9">
    <location>
        <begin position="15"/>
        <end position="130"/>
    </location>
</feature>
<dbReference type="SUPFAM" id="SSF52540">
    <property type="entry name" value="P-loop containing nucleoside triphosphate hydrolases"/>
    <property type="match status" value="1"/>
</dbReference>
<evidence type="ECO:0000256" key="4">
    <source>
        <dbReference type="ARBA" id="ARBA00022695"/>
    </source>
</evidence>
<accession>A0A1W1UUP7</accession>
<dbReference type="Pfam" id="PF06144">
    <property type="entry name" value="DNA_pol3_delta"/>
    <property type="match status" value="1"/>
</dbReference>
<dbReference type="Gene3D" id="1.10.8.60">
    <property type="match status" value="1"/>
</dbReference>
<comment type="similarity">
    <text evidence="7">Belongs to the DNA polymerase HolA subunit family.</text>
</comment>
<dbReference type="EMBL" id="FWWR01000009">
    <property type="protein sequence ID" value="SMB84812.1"/>
    <property type="molecule type" value="Genomic_DNA"/>
</dbReference>
<dbReference type="Gene3D" id="1.20.272.10">
    <property type="match status" value="1"/>
</dbReference>
<keyword evidence="3" id="KW-0808">Transferase</keyword>
<evidence type="ECO:0000256" key="2">
    <source>
        <dbReference type="ARBA" id="ARBA00017703"/>
    </source>
</evidence>
<dbReference type="AlphaFoldDB" id="A0A1W1UUP7"/>
<dbReference type="NCBIfam" id="TIGR01128">
    <property type="entry name" value="holA"/>
    <property type="match status" value="1"/>
</dbReference>
<organism evidence="11 12">
    <name type="scientific">Peptoniphilus asaccharolyticus DSM 20463</name>
    <dbReference type="NCBI Taxonomy" id="573058"/>
    <lineage>
        <taxon>Bacteria</taxon>
        <taxon>Bacillati</taxon>
        <taxon>Bacillota</taxon>
        <taxon>Tissierellia</taxon>
        <taxon>Tissierellales</taxon>
        <taxon>Peptoniphilaceae</taxon>
        <taxon>Peptoniphilus</taxon>
    </lineage>
</organism>
<dbReference type="EC" id="2.7.7.7" evidence="1"/>
<keyword evidence="12" id="KW-1185">Reference proteome</keyword>
<dbReference type="Gene3D" id="3.40.50.300">
    <property type="entry name" value="P-loop containing nucleotide triphosphate hydrolases"/>
    <property type="match status" value="1"/>
</dbReference>
<sequence>MVYQELYNTDISGAYLFYGSEQLMMDRVLKDIIESQTSENFRNFNLQYIDGKNLEIGTLISAVETLPVFDLKKIVIVKNFVDSIKNVQDEIIEMMQDMSETSILIFLDYENEVLKTTKFYKYFSKTKKNVEFPKLKENEFRKFLGDYISERGFKISPSDISYLAQKSSYNSRNLSIVLYDVKNEVDKILAIAKDVVSRDMIDEVYISNIDTNIFNFLEALTNKNISTALLELNNLYQVGEPIQKIFYMVSRQFRLLLSYKNLKEQGYPDNKIMEQLGIKQYEFSKLRVSATRYEKEKLKEIYGLLLEYDHTIKTRTVDERAMFESLLVKMVI</sequence>
<gene>
    <name evidence="11" type="ORF">SAMN00017477_0706</name>
</gene>
<evidence type="ECO:0000256" key="1">
    <source>
        <dbReference type="ARBA" id="ARBA00012417"/>
    </source>
</evidence>
<evidence type="ECO:0000313" key="11">
    <source>
        <dbReference type="EMBL" id="SMB84812.1"/>
    </source>
</evidence>
<dbReference type="GO" id="GO:0009360">
    <property type="term" value="C:DNA polymerase III complex"/>
    <property type="evidence" value="ECO:0007669"/>
    <property type="project" value="InterPro"/>
</dbReference>
<dbReference type="SUPFAM" id="SSF48019">
    <property type="entry name" value="post-AAA+ oligomerization domain-like"/>
    <property type="match status" value="1"/>
</dbReference>
<evidence type="ECO:0000313" key="12">
    <source>
        <dbReference type="Proteomes" id="UP000192368"/>
    </source>
</evidence>
<comment type="catalytic activity">
    <reaction evidence="8">
        <text>DNA(n) + a 2'-deoxyribonucleoside 5'-triphosphate = DNA(n+1) + diphosphate</text>
        <dbReference type="Rhea" id="RHEA:22508"/>
        <dbReference type="Rhea" id="RHEA-COMP:17339"/>
        <dbReference type="Rhea" id="RHEA-COMP:17340"/>
        <dbReference type="ChEBI" id="CHEBI:33019"/>
        <dbReference type="ChEBI" id="CHEBI:61560"/>
        <dbReference type="ChEBI" id="CHEBI:173112"/>
        <dbReference type="EC" id="2.7.7.7"/>
    </reaction>
</comment>
<evidence type="ECO:0000259" key="9">
    <source>
        <dbReference type="Pfam" id="PF06144"/>
    </source>
</evidence>
<dbReference type="Pfam" id="PF21694">
    <property type="entry name" value="DNA_pol3_delta_C"/>
    <property type="match status" value="1"/>
</dbReference>
<dbReference type="GO" id="GO:0003887">
    <property type="term" value="F:DNA-directed DNA polymerase activity"/>
    <property type="evidence" value="ECO:0007669"/>
    <property type="project" value="UniProtKB-KW"/>
</dbReference>
<evidence type="ECO:0000256" key="7">
    <source>
        <dbReference type="ARBA" id="ARBA00034754"/>
    </source>
</evidence>
<dbReference type="InterPro" id="IPR010372">
    <property type="entry name" value="DNA_pol3_delta_N"/>
</dbReference>
<reference evidence="12" key="1">
    <citation type="submission" date="2017-04" db="EMBL/GenBank/DDBJ databases">
        <authorList>
            <person name="Varghese N."/>
            <person name="Submissions S."/>
        </authorList>
    </citation>
    <scope>NUCLEOTIDE SEQUENCE [LARGE SCALE GENOMIC DNA]</scope>
    <source>
        <strain evidence="12">DSM 20463</strain>
    </source>
</reference>
<dbReference type="OrthoDB" id="9775929at2"/>
<evidence type="ECO:0000259" key="10">
    <source>
        <dbReference type="Pfam" id="PF21694"/>
    </source>
</evidence>
<dbReference type="Proteomes" id="UP000192368">
    <property type="component" value="Unassembled WGS sequence"/>
</dbReference>
<protein>
    <recommendedName>
        <fullName evidence="2">DNA polymerase III subunit delta</fullName>
        <ecNumber evidence="1">2.7.7.7</ecNumber>
    </recommendedName>
</protein>
<dbReference type="GO" id="GO:0006261">
    <property type="term" value="P:DNA-templated DNA replication"/>
    <property type="evidence" value="ECO:0007669"/>
    <property type="project" value="TreeGrafter"/>
</dbReference>
<dbReference type="InterPro" id="IPR027417">
    <property type="entry name" value="P-loop_NTPase"/>
</dbReference>
<evidence type="ECO:0000256" key="8">
    <source>
        <dbReference type="ARBA" id="ARBA00049244"/>
    </source>
</evidence>
<dbReference type="GO" id="GO:0003677">
    <property type="term" value="F:DNA binding"/>
    <property type="evidence" value="ECO:0007669"/>
    <property type="project" value="InterPro"/>
</dbReference>
<name>A0A1W1UUP7_PEPAS</name>
<feature type="domain" description="DNA polymerase III delta subunit-like C-terminal" evidence="10">
    <location>
        <begin position="211"/>
        <end position="330"/>
    </location>
</feature>
<dbReference type="InterPro" id="IPR048466">
    <property type="entry name" value="DNA_pol3_delta-like_C"/>
</dbReference>
<evidence type="ECO:0000256" key="3">
    <source>
        <dbReference type="ARBA" id="ARBA00022679"/>
    </source>
</evidence>
<keyword evidence="4" id="KW-0548">Nucleotidyltransferase</keyword>
<keyword evidence="6" id="KW-0239">DNA-directed DNA polymerase</keyword>
<dbReference type="PANTHER" id="PTHR34388">
    <property type="entry name" value="DNA POLYMERASE III SUBUNIT DELTA"/>
    <property type="match status" value="1"/>
</dbReference>
<evidence type="ECO:0000256" key="6">
    <source>
        <dbReference type="ARBA" id="ARBA00022932"/>
    </source>
</evidence>
<dbReference type="PANTHER" id="PTHR34388:SF1">
    <property type="entry name" value="DNA POLYMERASE III SUBUNIT DELTA"/>
    <property type="match status" value="1"/>
</dbReference>
<dbReference type="InterPro" id="IPR005790">
    <property type="entry name" value="DNA_polIII_delta"/>
</dbReference>
<dbReference type="RefSeq" id="WP_084230360.1">
    <property type="nucleotide sequence ID" value="NZ_FWWR01000009.1"/>
</dbReference>
<dbReference type="STRING" id="573058.SAMN00017477_0706"/>
<dbReference type="InterPro" id="IPR008921">
    <property type="entry name" value="DNA_pol3_clamp-load_cplx_C"/>
</dbReference>
<keyword evidence="5" id="KW-0235">DNA replication</keyword>
<evidence type="ECO:0000256" key="5">
    <source>
        <dbReference type="ARBA" id="ARBA00022705"/>
    </source>
</evidence>